<keyword evidence="1" id="KW-0472">Membrane</keyword>
<organism evidence="2 3">
    <name type="scientific">Neobacillus massiliamazoniensis</name>
    <dbReference type="NCBI Taxonomy" id="1499688"/>
    <lineage>
        <taxon>Bacteria</taxon>
        <taxon>Bacillati</taxon>
        <taxon>Bacillota</taxon>
        <taxon>Bacilli</taxon>
        <taxon>Bacillales</taxon>
        <taxon>Bacillaceae</taxon>
        <taxon>Neobacillus</taxon>
    </lineage>
</organism>
<dbReference type="EMBL" id="CVRB01000003">
    <property type="protein sequence ID" value="CRK82862.1"/>
    <property type="molecule type" value="Genomic_DNA"/>
</dbReference>
<keyword evidence="3" id="KW-1185">Reference proteome</keyword>
<keyword evidence="1" id="KW-0812">Transmembrane</keyword>
<keyword evidence="1" id="KW-1133">Transmembrane helix</keyword>
<sequence length="58" mass="6318">MRLKKITFILIILSSVLNIIFSNFLHQGVIGVSSAIVCLLIAAATMGTKDKKNSVKEK</sequence>
<protein>
    <submittedName>
        <fullName evidence="2">Uncharacterized protein</fullName>
    </submittedName>
</protein>
<evidence type="ECO:0000256" key="1">
    <source>
        <dbReference type="SAM" id="Phobius"/>
    </source>
</evidence>
<name>A0A0U1NYJ6_9BACI</name>
<feature type="transmembrane region" description="Helical" evidence="1">
    <location>
        <begin position="28"/>
        <end position="48"/>
    </location>
</feature>
<accession>A0A0U1NYJ6</accession>
<evidence type="ECO:0000313" key="3">
    <source>
        <dbReference type="Proteomes" id="UP000199087"/>
    </source>
</evidence>
<gene>
    <name evidence="2" type="ORF">BN000_02814</name>
</gene>
<dbReference type="AlphaFoldDB" id="A0A0U1NYJ6"/>
<dbReference type="RefSeq" id="WP_176699792.1">
    <property type="nucleotide sequence ID" value="NZ_CVRB01000003.1"/>
</dbReference>
<reference evidence="3" key="1">
    <citation type="submission" date="2015-05" db="EMBL/GenBank/DDBJ databases">
        <authorList>
            <person name="Urmite Genomes"/>
        </authorList>
    </citation>
    <scope>NUCLEOTIDE SEQUENCE [LARGE SCALE GENOMIC DNA]</scope>
    <source>
        <strain evidence="3">LF1</strain>
    </source>
</reference>
<dbReference type="Proteomes" id="UP000199087">
    <property type="component" value="Unassembled WGS sequence"/>
</dbReference>
<evidence type="ECO:0000313" key="2">
    <source>
        <dbReference type="EMBL" id="CRK82862.1"/>
    </source>
</evidence>
<proteinExistence type="predicted"/>